<dbReference type="Pfam" id="PF09294">
    <property type="entry name" value="Interfer-bind"/>
    <property type="match status" value="1"/>
</dbReference>
<name>G3U2E2_LOXAF</name>
<dbReference type="Proteomes" id="UP000007646">
    <property type="component" value="Unassembled WGS sequence"/>
</dbReference>
<protein>
    <submittedName>
        <fullName evidence="3">Interferon gamma receptor 2</fullName>
    </submittedName>
</protein>
<dbReference type="InterPro" id="IPR036116">
    <property type="entry name" value="FN3_sf"/>
</dbReference>
<dbReference type="STRING" id="9785.ENSLAFP00000022000"/>
<dbReference type="PROSITE" id="PS50853">
    <property type="entry name" value="FN3"/>
    <property type="match status" value="1"/>
</dbReference>
<dbReference type="HOGENOM" id="CLU_078120_0_0_1"/>
<keyword evidence="4" id="KW-1185">Reference proteome</keyword>
<dbReference type="InterPro" id="IPR013783">
    <property type="entry name" value="Ig-like_fold"/>
</dbReference>
<dbReference type="FunCoup" id="G3U2E2">
    <property type="interactions" value="87"/>
</dbReference>
<accession>G3U2E2</accession>
<dbReference type="eggNOG" id="ENOG502S6E7">
    <property type="taxonomic scope" value="Eukaryota"/>
</dbReference>
<dbReference type="Gene3D" id="2.60.40.10">
    <property type="entry name" value="Immunoglobulins"/>
    <property type="match status" value="2"/>
</dbReference>
<evidence type="ECO:0000313" key="3">
    <source>
        <dbReference type="Ensembl" id="ENSLAFP00000022000.1"/>
    </source>
</evidence>
<reference evidence="3" key="2">
    <citation type="submission" date="2025-08" db="UniProtKB">
        <authorList>
            <consortium name="Ensembl"/>
        </authorList>
    </citation>
    <scope>IDENTIFICATION</scope>
    <source>
        <strain evidence="3">Isolate ISIS603380</strain>
    </source>
</reference>
<dbReference type="InterPro" id="IPR003961">
    <property type="entry name" value="FN3_dom"/>
</dbReference>
<dbReference type="SUPFAM" id="SSF49265">
    <property type="entry name" value="Fibronectin type III"/>
    <property type="match status" value="2"/>
</dbReference>
<gene>
    <name evidence="3" type="primary">IFNGR2</name>
</gene>
<dbReference type="PANTHER" id="PTHR20859">
    <property type="entry name" value="INTERFERON/INTERLEUKIN RECEPTOR"/>
    <property type="match status" value="1"/>
</dbReference>
<dbReference type="GeneTree" id="ENSGT00940000160503"/>
<evidence type="ECO:0000259" key="2">
    <source>
        <dbReference type="PROSITE" id="PS50853"/>
    </source>
</evidence>
<reference evidence="3 4" key="1">
    <citation type="submission" date="2009-06" db="EMBL/GenBank/DDBJ databases">
        <title>The Genome Sequence of Loxodonta africana (African elephant).</title>
        <authorList>
            <person name="Di Palma F."/>
            <person name="Heiman D."/>
            <person name="Young S."/>
            <person name="Johnson J."/>
            <person name="Lander E.S."/>
            <person name="Lindblad-Toh K."/>
        </authorList>
    </citation>
    <scope>NUCLEOTIDE SEQUENCE [LARGE SCALE GENOMIC DNA]</scope>
    <source>
        <strain evidence="3 4">Isolate ISIS603380</strain>
    </source>
</reference>
<feature type="domain" description="Fibronectin type-III" evidence="2">
    <location>
        <begin position="131"/>
        <end position="231"/>
    </location>
</feature>
<keyword evidence="1" id="KW-0812">Transmembrane</keyword>
<dbReference type="GO" id="GO:0038196">
    <property type="term" value="P:type III interferon-mediated signaling pathway"/>
    <property type="evidence" value="ECO:0007669"/>
    <property type="project" value="Ensembl"/>
</dbReference>
<dbReference type="GO" id="GO:0051607">
    <property type="term" value="P:defense response to virus"/>
    <property type="evidence" value="ECO:0007669"/>
    <property type="project" value="Ensembl"/>
</dbReference>
<dbReference type="InParanoid" id="G3U2E2"/>
<evidence type="ECO:0000313" key="4">
    <source>
        <dbReference type="Proteomes" id="UP000007646"/>
    </source>
</evidence>
<dbReference type="GO" id="GO:0004906">
    <property type="term" value="F:type II interferon receptor activity"/>
    <property type="evidence" value="ECO:0007669"/>
    <property type="project" value="Ensembl"/>
</dbReference>
<dbReference type="AlphaFoldDB" id="G3U2E2"/>
<organism evidence="3 4">
    <name type="scientific">Loxodonta africana</name>
    <name type="common">African elephant</name>
    <dbReference type="NCBI Taxonomy" id="9785"/>
    <lineage>
        <taxon>Eukaryota</taxon>
        <taxon>Metazoa</taxon>
        <taxon>Chordata</taxon>
        <taxon>Craniata</taxon>
        <taxon>Vertebrata</taxon>
        <taxon>Euteleostomi</taxon>
        <taxon>Mammalia</taxon>
        <taxon>Eutheria</taxon>
        <taxon>Afrotheria</taxon>
        <taxon>Proboscidea</taxon>
        <taxon>Elephantidae</taxon>
        <taxon>Loxodonta</taxon>
    </lineage>
</organism>
<evidence type="ECO:0000256" key="1">
    <source>
        <dbReference type="SAM" id="Phobius"/>
    </source>
</evidence>
<proteinExistence type="predicted"/>
<reference evidence="3" key="3">
    <citation type="submission" date="2025-09" db="UniProtKB">
        <authorList>
            <consortium name="Ensembl"/>
        </authorList>
    </citation>
    <scope>IDENTIFICATION</scope>
    <source>
        <strain evidence="3">Isolate ISIS603380</strain>
    </source>
</reference>
<feature type="transmembrane region" description="Helical" evidence="1">
    <location>
        <begin position="238"/>
        <end position="261"/>
    </location>
</feature>
<dbReference type="CDD" id="cd00063">
    <property type="entry name" value="FN3"/>
    <property type="match status" value="1"/>
</dbReference>
<dbReference type="FunFam" id="2.60.40.10:FF:001281">
    <property type="entry name" value="Interferon gamma receptor 2"/>
    <property type="match status" value="1"/>
</dbReference>
<dbReference type="OMA" id="WATVPWF"/>
<dbReference type="FunFam" id="2.60.40.10:FF:000957">
    <property type="entry name" value="Interferon gamma receptor 2"/>
    <property type="match status" value="1"/>
</dbReference>
<dbReference type="GO" id="GO:0005886">
    <property type="term" value="C:plasma membrane"/>
    <property type="evidence" value="ECO:0007669"/>
    <property type="project" value="Ensembl"/>
</dbReference>
<dbReference type="Ensembl" id="ENSLAFT00000036820.1">
    <property type="protein sequence ID" value="ENSLAFP00000022000.1"/>
    <property type="gene ID" value="ENSLAFG00000026726.1"/>
</dbReference>
<dbReference type="InterPro" id="IPR050650">
    <property type="entry name" value="Type-II_Cytokine-TF_Rcpt"/>
</dbReference>
<dbReference type="PANTHER" id="PTHR20859:SF46">
    <property type="entry name" value="INTERFERON GAMMA RECEPTOR 2"/>
    <property type="match status" value="1"/>
</dbReference>
<sequence length="327" mass="36871">YLPFSPLFPSLILCPSQDPLSQLPPPQNPKIRLYNAEQVLSWEPVFLSNDTRPVTYRVQYKYTASEWGDVSGVNCTKTTETWCNFTAASLSQGFPRHFNVSLRVQAELGERVSAWATVPWFQHYRNVTVGPPENIEVAPGDGSLIIRFSAPFDVDASMVTFQYYAHYWEKAGTQKARVKGPVKSNFILLDGLKPLRVYCLQVKAELVWPAQGIVRPGHLSNISCSETTTDAATELEQAILIFVGTFLSVVLPMGACFFLVLKYRGLVKYWFHSPPKIPLQIEEYLKDPAQPILEALDKDRSPKEDAWDSVSIVSLPEKEREDALQNT</sequence>
<keyword evidence="1" id="KW-1133">Transmembrane helix</keyword>
<dbReference type="InterPro" id="IPR015373">
    <property type="entry name" value="Interferon/interleukin_rcp_dom"/>
</dbReference>
<dbReference type="Pfam" id="PF01108">
    <property type="entry name" value="Tissue_fac"/>
    <property type="match status" value="1"/>
</dbReference>
<keyword evidence="1" id="KW-0472">Membrane</keyword>